<sequence>MVILLLVYKSAAEEYCYQQINGISSQIANTITVDLNGGGNYKTVQSAIDSIPLQNQNWIRILIKKGIYIEKVTIPMDKGYIYMQGRGIEKTIIAYDDHQLTDTSPTFTAYPDNIIISGITFKNTYNIGLMTTLETPVKPAVAARMLGDKYVVIDSSFDGVQDTLYDCVGRHYYKRCVISGGIDFIFGYAQSLFEGCTVNLTVGIYAPDRAYGTITAQGRQSPKDNGGFLFKDCTVTGIGKALLGRAWQPYARVIFYRSKFCNAILPIGWDAWRAKGQEGHITFVEYGCTGAGADTSQRVPWLKKASTNILLSLTNGSFINQEDWLSSLPIKY</sequence>
<dbReference type="InterPro" id="IPR000070">
    <property type="entry name" value="Pectinesterase_cat"/>
</dbReference>
<dbReference type="Proteomes" id="UP000030689">
    <property type="component" value="Unassembled WGS sequence"/>
</dbReference>
<dbReference type="KEGG" id="eus:EUTSA_v10001795mg"/>
<evidence type="ECO:0000256" key="1">
    <source>
        <dbReference type="ARBA" id="ARBA00005184"/>
    </source>
</evidence>
<protein>
    <recommendedName>
        <fullName evidence="3">pectinesterase</fullName>
        <ecNumber evidence="3">3.1.1.11</ecNumber>
    </recommendedName>
</protein>
<comment type="function">
    <text evidence="8">Acts in the modification of cell walls via demethylesterification of cell wall pectin.</text>
</comment>
<evidence type="ECO:0000256" key="5">
    <source>
        <dbReference type="ARBA" id="ARBA00023085"/>
    </source>
</evidence>
<comment type="similarity">
    <text evidence="2">Belongs to the pectinesterase family.</text>
</comment>
<name>V4N2F6_EUTSA</name>
<evidence type="ECO:0000256" key="7">
    <source>
        <dbReference type="ARBA" id="ARBA00047928"/>
    </source>
</evidence>
<gene>
    <name evidence="10" type="ORF">EUTSA_v10001795mg</name>
</gene>
<dbReference type="UniPathway" id="UPA00545">
    <property type="reaction ID" value="UER00823"/>
</dbReference>
<dbReference type="eggNOG" id="ENOG502QVK0">
    <property type="taxonomic scope" value="Eukaryota"/>
</dbReference>
<proteinExistence type="inferred from homology"/>
<comment type="pathway">
    <text evidence="1">Glycan metabolism; pectin degradation; 2-dehydro-3-deoxy-D-gluconate from pectin: step 1/5.</text>
</comment>
<organism evidence="10 11">
    <name type="scientific">Eutrema salsugineum</name>
    <name type="common">Saltwater cress</name>
    <name type="synonym">Sisymbrium salsugineum</name>
    <dbReference type="NCBI Taxonomy" id="72664"/>
    <lineage>
        <taxon>Eukaryota</taxon>
        <taxon>Viridiplantae</taxon>
        <taxon>Streptophyta</taxon>
        <taxon>Embryophyta</taxon>
        <taxon>Tracheophyta</taxon>
        <taxon>Spermatophyta</taxon>
        <taxon>Magnoliopsida</taxon>
        <taxon>eudicotyledons</taxon>
        <taxon>Gunneridae</taxon>
        <taxon>Pentapetalae</taxon>
        <taxon>rosids</taxon>
        <taxon>malvids</taxon>
        <taxon>Brassicales</taxon>
        <taxon>Brassicaceae</taxon>
        <taxon>Eutremeae</taxon>
        <taxon>Eutrema</taxon>
    </lineage>
</organism>
<evidence type="ECO:0000259" key="9">
    <source>
        <dbReference type="Pfam" id="PF01095"/>
    </source>
</evidence>
<dbReference type="GO" id="GO:0030599">
    <property type="term" value="F:pectinesterase activity"/>
    <property type="evidence" value="ECO:0007669"/>
    <property type="project" value="UniProtKB-EC"/>
</dbReference>
<dbReference type="SUPFAM" id="SSF51126">
    <property type="entry name" value="Pectin lyase-like"/>
    <property type="match status" value="1"/>
</dbReference>
<keyword evidence="11" id="KW-1185">Reference proteome</keyword>
<comment type="catalytic activity">
    <reaction evidence="7">
        <text>[(1-&gt;4)-alpha-D-galacturonosyl methyl ester](n) + n H2O = [(1-&gt;4)-alpha-D-galacturonosyl](n) + n methanol + n H(+)</text>
        <dbReference type="Rhea" id="RHEA:22380"/>
        <dbReference type="Rhea" id="RHEA-COMP:14570"/>
        <dbReference type="Rhea" id="RHEA-COMP:14573"/>
        <dbReference type="ChEBI" id="CHEBI:15377"/>
        <dbReference type="ChEBI" id="CHEBI:15378"/>
        <dbReference type="ChEBI" id="CHEBI:17790"/>
        <dbReference type="ChEBI" id="CHEBI:140522"/>
        <dbReference type="ChEBI" id="CHEBI:140523"/>
        <dbReference type="EC" id="3.1.1.11"/>
    </reaction>
</comment>
<dbReference type="PANTHER" id="PTHR31321:SF76">
    <property type="entry name" value="PECTINESTERASE 10-RELATED"/>
    <property type="match status" value="1"/>
</dbReference>
<dbReference type="EMBL" id="KI517481">
    <property type="protein sequence ID" value="ESQ39376.1"/>
    <property type="molecule type" value="Genomic_DNA"/>
</dbReference>
<accession>V4N2F6</accession>
<dbReference type="InterPro" id="IPR011050">
    <property type="entry name" value="Pectin_lyase_fold/virulence"/>
</dbReference>
<keyword evidence="4" id="KW-0378">Hydrolase</keyword>
<reference evidence="10 11" key="1">
    <citation type="journal article" date="2013" name="Front. Plant Sci.">
        <title>The Reference Genome of the Halophytic Plant Eutrema salsugineum.</title>
        <authorList>
            <person name="Yang R."/>
            <person name="Jarvis D.E."/>
            <person name="Chen H."/>
            <person name="Beilstein M.A."/>
            <person name="Grimwood J."/>
            <person name="Jenkins J."/>
            <person name="Shu S."/>
            <person name="Prochnik S."/>
            <person name="Xin M."/>
            <person name="Ma C."/>
            <person name="Schmutz J."/>
            <person name="Wing R.A."/>
            <person name="Mitchell-Olds T."/>
            <person name="Schumaker K.S."/>
            <person name="Wang X."/>
        </authorList>
    </citation>
    <scope>NUCLEOTIDE SEQUENCE [LARGE SCALE GENOMIC DNA]</scope>
</reference>
<dbReference type="STRING" id="72664.V4N2F6"/>
<dbReference type="EC" id="3.1.1.11" evidence="3"/>
<dbReference type="InterPro" id="IPR012334">
    <property type="entry name" value="Pectin_lyas_fold"/>
</dbReference>
<evidence type="ECO:0000256" key="8">
    <source>
        <dbReference type="ARBA" id="ARBA00057335"/>
    </source>
</evidence>
<dbReference type="Gramene" id="ESQ39376">
    <property type="protein sequence ID" value="ESQ39376"/>
    <property type="gene ID" value="EUTSA_v10001795mg"/>
</dbReference>
<dbReference type="AlphaFoldDB" id="V4N2F6"/>
<dbReference type="Pfam" id="PF01095">
    <property type="entry name" value="Pectinesterase"/>
    <property type="match status" value="1"/>
</dbReference>
<keyword evidence="5" id="KW-0063">Aspartyl esterase</keyword>
<feature type="domain" description="Pectinesterase catalytic" evidence="9">
    <location>
        <begin position="31"/>
        <end position="319"/>
    </location>
</feature>
<evidence type="ECO:0000313" key="11">
    <source>
        <dbReference type="Proteomes" id="UP000030689"/>
    </source>
</evidence>
<dbReference type="OMA" id="HYYERCY"/>
<evidence type="ECO:0000256" key="3">
    <source>
        <dbReference type="ARBA" id="ARBA00013229"/>
    </source>
</evidence>
<evidence type="ECO:0000256" key="2">
    <source>
        <dbReference type="ARBA" id="ARBA00008891"/>
    </source>
</evidence>
<evidence type="ECO:0000256" key="4">
    <source>
        <dbReference type="ARBA" id="ARBA00022801"/>
    </source>
</evidence>
<dbReference type="GO" id="GO:0042545">
    <property type="term" value="P:cell wall modification"/>
    <property type="evidence" value="ECO:0007669"/>
    <property type="project" value="InterPro"/>
</dbReference>
<evidence type="ECO:0000256" key="6">
    <source>
        <dbReference type="ARBA" id="ARBA00023180"/>
    </source>
</evidence>
<dbReference type="FunFam" id="2.160.20.10:FF:000013">
    <property type="entry name" value="Pectinesterase"/>
    <property type="match status" value="1"/>
</dbReference>
<dbReference type="GO" id="GO:0045490">
    <property type="term" value="P:pectin catabolic process"/>
    <property type="evidence" value="ECO:0007669"/>
    <property type="project" value="UniProtKB-UniPathway"/>
</dbReference>
<dbReference type="Gene3D" id="2.160.20.10">
    <property type="entry name" value="Single-stranded right-handed beta-helix, Pectin lyase-like"/>
    <property type="match status" value="1"/>
</dbReference>
<evidence type="ECO:0000313" key="10">
    <source>
        <dbReference type="EMBL" id="ESQ39376.1"/>
    </source>
</evidence>
<dbReference type="PANTHER" id="PTHR31321">
    <property type="entry name" value="ACYL-COA THIOESTER HYDROLASE YBHC-RELATED"/>
    <property type="match status" value="1"/>
</dbReference>
<dbReference type="OrthoDB" id="2019149at2759"/>
<keyword evidence="6" id="KW-0325">Glycoprotein</keyword>